<feature type="non-terminal residue" evidence="2">
    <location>
        <position position="53"/>
    </location>
</feature>
<reference evidence="2" key="2">
    <citation type="submission" date="2023-05" db="EMBL/GenBank/DDBJ databases">
        <authorList>
            <person name="Fouks B."/>
        </authorList>
    </citation>
    <scope>NUCLEOTIDE SEQUENCE</scope>
    <source>
        <strain evidence="2">Stay&amp;Tobe</strain>
        <tissue evidence="2">Testes</tissue>
    </source>
</reference>
<evidence type="ECO:0000313" key="3">
    <source>
        <dbReference type="Proteomes" id="UP001233999"/>
    </source>
</evidence>
<reference evidence="2" key="1">
    <citation type="journal article" date="2023" name="IScience">
        <title>Live-bearing cockroach genome reveals convergent evolutionary mechanisms linked to viviparity in insects and beyond.</title>
        <authorList>
            <person name="Fouks B."/>
            <person name="Harrison M.C."/>
            <person name="Mikhailova A.A."/>
            <person name="Marchal E."/>
            <person name="English S."/>
            <person name="Carruthers M."/>
            <person name="Jennings E.C."/>
            <person name="Chiamaka E.L."/>
            <person name="Frigard R.A."/>
            <person name="Pippel M."/>
            <person name="Attardo G.M."/>
            <person name="Benoit J.B."/>
            <person name="Bornberg-Bauer E."/>
            <person name="Tobe S.S."/>
        </authorList>
    </citation>
    <scope>NUCLEOTIDE SEQUENCE</scope>
    <source>
        <strain evidence="2">Stay&amp;Tobe</strain>
    </source>
</reference>
<gene>
    <name evidence="2" type="ORF">L9F63_003283</name>
</gene>
<accession>A0AAD8E9S0</accession>
<protein>
    <submittedName>
        <fullName evidence="2">Uncharacterized protein</fullName>
    </submittedName>
</protein>
<sequence length="53" mass="5745">LTFDILTNALTLLQGLPKLLIPILVTVAVLIQYEIAKTTKELSLKGPQLTGIN</sequence>
<feature type="non-terminal residue" evidence="2">
    <location>
        <position position="1"/>
    </location>
</feature>
<name>A0AAD8E9S0_DIPPU</name>
<dbReference type="AlphaFoldDB" id="A0AAD8E9S0"/>
<comment type="caution">
    <text evidence="2">The sequence shown here is derived from an EMBL/GenBank/DDBJ whole genome shotgun (WGS) entry which is preliminary data.</text>
</comment>
<organism evidence="2 3">
    <name type="scientific">Diploptera punctata</name>
    <name type="common">Pacific beetle cockroach</name>
    <dbReference type="NCBI Taxonomy" id="6984"/>
    <lineage>
        <taxon>Eukaryota</taxon>
        <taxon>Metazoa</taxon>
        <taxon>Ecdysozoa</taxon>
        <taxon>Arthropoda</taxon>
        <taxon>Hexapoda</taxon>
        <taxon>Insecta</taxon>
        <taxon>Pterygota</taxon>
        <taxon>Neoptera</taxon>
        <taxon>Polyneoptera</taxon>
        <taxon>Dictyoptera</taxon>
        <taxon>Blattodea</taxon>
        <taxon>Blaberoidea</taxon>
        <taxon>Blaberidae</taxon>
        <taxon>Diplopterinae</taxon>
        <taxon>Diploptera</taxon>
    </lineage>
</organism>
<dbReference type="Proteomes" id="UP001233999">
    <property type="component" value="Unassembled WGS sequence"/>
</dbReference>
<feature type="transmembrane region" description="Helical" evidence="1">
    <location>
        <begin position="19"/>
        <end position="36"/>
    </location>
</feature>
<proteinExistence type="predicted"/>
<keyword evidence="1" id="KW-0812">Transmembrane</keyword>
<evidence type="ECO:0000256" key="1">
    <source>
        <dbReference type="SAM" id="Phobius"/>
    </source>
</evidence>
<dbReference type="EMBL" id="JASPKZ010007805">
    <property type="protein sequence ID" value="KAJ9582373.1"/>
    <property type="molecule type" value="Genomic_DNA"/>
</dbReference>
<evidence type="ECO:0000313" key="2">
    <source>
        <dbReference type="EMBL" id="KAJ9582373.1"/>
    </source>
</evidence>
<keyword evidence="3" id="KW-1185">Reference proteome</keyword>
<keyword evidence="1" id="KW-0472">Membrane</keyword>
<keyword evidence="1" id="KW-1133">Transmembrane helix</keyword>